<dbReference type="EMBL" id="AP021906">
    <property type="protein sequence ID" value="BBP91668.1"/>
    <property type="molecule type" value="Genomic_DNA"/>
</dbReference>
<evidence type="ECO:0000256" key="7">
    <source>
        <dbReference type="ARBA" id="ARBA00023136"/>
    </source>
</evidence>
<protein>
    <submittedName>
        <fullName evidence="9">Uncharacterized protein</fullName>
    </submittedName>
</protein>
<dbReference type="InterPro" id="IPR000060">
    <property type="entry name" value="BCCT_transptr"/>
</dbReference>
<evidence type="ECO:0000256" key="1">
    <source>
        <dbReference type="ARBA" id="ARBA00004651"/>
    </source>
</evidence>
<organism evidence="9 10">
    <name type="scientific">Bacillus safensis</name>
    <dbReference type="NCBI Taxonomy" id="561879"/>
    <lineage>
        <taxon>Bacteria</taxon>
        <taxon>Bacillati</taxon>
        <taxon>Bacillota</taxon>
        <taxon>Bacilli</taxon>
        <taxon>Bacillales</taxon>
        <taxon>Bacillaceae</taxon>
        <taxon>Bacillus</taxon>
    </lineage>
</organism>
<keyword evidence="5 8" id="KW-0812">Transmembrane</keyword>
<dbReference type="GO" id="GO:0022857">
    <property type="term" value="F:transmembrane transporter activity"/>
    <property type="evidence" value="ECO:0007669"/>
    <property type="project" value="InterPro"/>
</dbReference>
<evidence type="ECO:0000313" key="9">
    <source>
        <dbReference type="EMBL" id="BBP91668.1"/>
    </source>
</evidence>
<dbReference type="Proteomes" id="UP000464658">
    <property type="component" value="Chromosome"/>
</dbReference>
<keyword evidence="3" id="KW-0813">Transport</keyword>
<reference evidence="9 10" key="1">
    <citation type="submission" date="2019-12" db="EMBL/GenBank/DDBJ databases">
        <title>Full genome sequence of a Bacillus safensis strain isolated from commercially available natto in Indonesia.</title>
        <authorList>
            <person name="Yoshida M."/>
            <person name="Uomi M."/>
            <person name="Waturangi D."/>
            <person name="Ekaputri J.J."/>
            <person name="Setiamarga D.H.E."/>
        </authorList>
    </citation>
    <scope>NUCLEOTIDE SEQUENCE [LARGE SCALE GENOMIC DNA]</scope>
    <source>
        <strain evidence="9 10">IDN1</strain>
    </source>
</reference>
<keyword evidence="7 8" id="KW-0472">Membrane</keyword>
<dbReference type="AlphaFoldDB" id="A0A5S9MF59"/>
<dbReference type="PANTHER" id="PTHR30047:SF7">
    <property type="entry name" value="HIGH-AFFINITY CHOLINE TRANSPORT PROTEIN"/>
    <property type="match status" value="1"/>
</dbReference>
<evidence type="ECO:0000256" key="4">
    <source>
        <dbReference type="ARBA" id="ARBA00022475"/>
    </source>
</evidence>
<evidence type="ECO:0000256" key="8">
    <source>
        <dbReference type="SAM" id="Phobius"/>
    </source>
</evidence>
<evidence type="ECO:0000313" key="10">
    <source>
        <dbReference type="Proteomes" id="UP000464658"/>
    </source>
</evidence>
<dbReference type="PANTHER" id="PTHR30047">
    <property type="entry name" value="HIGH-AFFINITY CHOLINE TRANSPORT PROTEIN-RELATED"/>
    <property type="match status" value="1"/>
</dbReference>
<keyword evidence="6 8" id="KW-1133">Transmembrane helix</keyword>
<name>A0A5S9MF59_BACIA</name>
<comment type="subcellular location">
    <subcellularLocation>
        <location evidence="1">Cell membrane</location>
        <topology evidence="1">Multi-pass membrane protein</topology>
    </subcellularLocation>
</comment>
<evidence type="ECO:0000256" key="6">
    <source>
        <dbReference type="ARBA" id="ARBA00022989"/>
    </source>
</evidence>
<evidence type="ECO:0000256" key="3">
    <source>
        <dbReference type="ARBA" id="ARBA00022448"/>
    </source>
</evidence>
<feature type="transmembrane region" description="Helical" evidence="8">
    <location>
        <begin position="129"/>
        <end position="148"/>
    </location>
</feature>
<dbReference type="Pfam" id="PF02028">
    <property type="entry name" value="BCCT"/>
    <property type="match status" value="1"/>
</dbReference>
<keyword evidence="4" id="KW-1003">Cell membrane</keyword>
<feature type="transmembrane region" description="Helical" evidence="8">
    <location>
        <begin position="70"/>
        <end position="91"/>
    </location>
</feature>
<evidence type="ECO:0000256" key="2">
    <source>
        <dbReference type="ARBA" id="ARBA00005658"/>
    </source>
</evidence>
<sequence>MIAITFVAVMWGAFSPDTLQNVTDQIQTYITNDFGWYYLLVVSLLVGFCLFFIFSPIGKITLGKPGEEPEFGLFSWFAMLFSAGMGIGLFFTEQLNRSATMLFSHQQGRLKQLRPSAIPFAIHFSTGGGFMHGLFMPLLHFALLTLNLEKMHLA</sequence>
<feature type="transmembrane region" description="Helical" evidence="8">
    <location>
        <begin position="36"/>
        <end position="58"/>
    </location>
</feature>
<dbReference type="GO" id="GO:0005886">
    <property type="term" value="C:plasma membrane"/>
    <property type="evidence" value="ECO:0007669"/>
    <property type="project" value="UniProtKB-SubCell"/>
</dbReference>
<accession>A0A5S9MF59</accession>
<comment type="similarity">
    <text evidence="2">Belongs to the BCCT transporter (TC 2.A.15) family.</text>
</comment>
<evidence type="ECO:0000256" key="5">
    <source>
        <dbReference type="ARBA" id="ARBA00022692"/>
    </source>
</evidence>
<proteinExistence type="inferred from homology"/>
<gene>
    <name evidence="9" type="ORF">BsIDN1_52860</name>
</gene>